<dbReference type="OrthoDB" id="2127281at2759"/>
<feature type="transmembrane region" description="Helical" evidence="18">
    <location>
        <begin position="365"/>
        <end position="382"/>
    </location>
</feature>
<feature type="domain" description="Sodium/calcium exchanger membrane region" evidence="19">
    <location>
        <begin position="396"/>
        <end position="543"/>
    </location>
</feature>
<feature type="transmembrane region" description="Helical" evidence="18">
    <location>
        <begin position="75"/>
        <end position="93"/>
    </location>
</feature>
<evidence type="ECO:0000259" key="19">
    <source>
        <dbReference type="Pfam" id="PF01699"/>
    </source>
</evidence>
<proteinExistence type="inferred from homology"/>
<dbReference type="PANTHER" id="PTHR10846:SF8">
    <property type="entry name" value="INNER MEMBRANE PROTEIN YRBG"/>
    <property type="match status" value="1"/>
</dbReference>
<gene>
    <name evidence="20" type="ORF">FCC1311_012842</name>
</gene>
<keyword evidence="21" id="KW-1185">Reference proteome</keyword>
<evidence type="ECO:0000256" key="7">
    <source>
        <dbReference type="ARBA" id="ARBA00022692"/>
    </source>
</evidence>
<dbReference type="Pfam" id="PF01699">
    <property type="entry name" value="Na_Ca_ex"/>
    <property type="match status" value="2"/>
</dbReference>
<evidence type="ECO:0000256" key="6">
    <source>
        <dbReference type="ARBA" id="ARBA00022568"/>
    </source>
</evidence>
<evidence type="ECO:0000256" key="5">
    <source>
        <dbReference type="ARBA" id="ARBA00022538"/>
    </source>
</evidence>
<feature type="transmembrane region" description="Helical" evidence="18">
    <location>
        <begin position="145"/>
        <end position="166"/>
    </location>
</feature>
<evidence type="ECO:0000256" key="17">
    <source>
        <dbReference type="SAM" id="MobiDB-lite"/>
    </source>
</evidence>
<evidence type="ECO:0000256" key="16">
    <source>
        <dbReference type="ARBA" id="ARBA00023201"/>
    </source>
</evidence>
<comment type="subcellular location">
    <subcellularLocation>
        <location evidence="1">Membrane</location>
        <topology evidence="1">Multi-pass membrane protein</topology>
    </subcellularLocation>
</comment>
<keyword evidence="15 18" id="KW-0472">Membrane</keyword>
<evidence type="ECO:0000256" key="10">
    <source>
        <dbReference type="ARBA" id="ARBA00022847"/>
    </source>
</evidence>
<keyword evidence="14" id="KW-0406">Ion transport</keyword>
<sequence length="550" mass="59437">MRSFRKARSQTRRVFRKVFAGLTVVALLCGVLALWHETGSNTLEADVSLLELGRRHLASAGTECNNSETGTLGKVFLNLLFILYAFLALAIVCDTFFEPSLEQISDKLELSEDVAGATFMAAGSSAPELFTSIADTFGSQNSIGVGTIVGSALFNILIIVAMSAAVTPKPIKLDWRPVVRDVSWYVAAIGIFVLFIINDTGVCTYVDDENTIIIHNATCNELETDCSYSYTHTNGTDMFVSMADDTLTCDVGLVYSFEGAILVLTYCGYILFMVFNSSILGRCSKNEIKVHDISHSAQGNQQGGEQNPKANNGANDDDDDNNNNVNGGQNEGQGEGEGGDKGGGGDDDDDDGPWWEVPDSLSGKIYFFISFPLVALLHSTIPDCSNEDGRFHRWFISTFVMSIVWIGAACQLAVILASEIGCILGINAIIMGLILLAAGTSVPDMIASMIVAKQGHADMAIANAVGSNVFDILLGLGLPWAFAEVIRGNPVIVDRGNLKIDIVVLVITVILYISTLILNRWTMEKRIGVVFVFIYFGYIIYAILVEAKEA</sequence>
<evidence type="ECO:0000256" key="4">
    <source>
        <dbReference type="ARBA" id="ARBA00022449"/>
    </source>
</evidence>
<feature type="region of interest" description="Disordered" evidence="17">
    <location>
        <begin position="296"/>
        <end position="354"/>
    </location>
</feature>
<feature type="transmembrane region" description="Helical" evidence="18">
    <location>
        <begin position="394"/>
        <end position="415"/>
    </location>
</feature>
<evidence type="ECO:0000256" key="1">
    <source>
        <dbReference type="ARBA" id="ARBA00004141"/>
    </source>
</evidence>
<comment type="similarity">
    <text evidence="2">Belongs to the Ca(2+):cation antiporter (CaCA) (TC 2.A.19) family. SLC24A subfamily.</text>
</comment>
<keyword evidence="8" id="KW-0732">Signal</keyword>
<feature type="transmembrane region" description="Helical" evidence="18">
    <location>
        <begin position="422"/>
        <end position="440"/>
    </location>
</feature>
<feature type="transmembrane region" description="Helical" evidence="18">
    <location>
        <begin position="502"/>
        <end position="521"/>
    </location>
</feature>
<dbReference type="AlphaFoldDB" id="A0A2R5G219"/>
<dbReference type="GO" id="GO:0005262">
    <property type="term" value="F:calcium channel activity"/>
    <property type="evidence" value="ECO:0007669"/>
    <property type="project" value="TreeGrafter"/>
</dbReference>
<keyword evidence="11" id="KW-0630">Potassium</keyword>
<evidence type="ECO:0000256" key="11">
    <source>
        <dbReference type="ARBA" id="ARBA00022958"/>
    </source>
</evidence>
<evidence type="ECO:0000256" key="12">
    <source>
        <dbReference type="ARBA" id="ARBA00022989"/>
    </source>
</evidence>
<dbReference type="EMBL" id="BEYU01000011">
    <property type="protein sequence ID" value="GBG25067.1"/>
    <property type="molecule type" value="Genomic_DNA"/>
</dbReference>
<keyword evidence="13" id="KW-0915">Sodium</keyword>
<protein>
    <submittedName>
        <fullName evidence="20">Sodium/potassium/calcium exchanger 1</fullName>
    </submittedName>
</protein>
<dbReference type="GO" id="GO:0015293">
    <property type="term" value="F:symporter activity"/>
    <property type="evidence" value="ECO:0007669"/>
    <property type="project" value="UniProtKB-KW"/>
</dbReference>
<keyword evidence="9" id="KW-0106">Calcium</keyword>
<keyword evidence="12 18" id="KW-1133">Transmembrane helix</keyword>
<evidence type="ECO:0000256" key="2">
    <source>
        <dbReference type="ARBA" id="ARBA00005364"/>
    </source>
</evidence>
<keyword evidence="5" id="KW-0633">Potassium transport</keyword>
<dbReference type="Gene3D" id="1.20.1420.30">
    <property type="entry name" value="NCX, central ion-binding region"/>
    <property type="match status" value="2"/>
</dbReference>
<dbReference type="Proteomes" id="UP000241890">
    <property type="component" value="Unassembled WGS sequence"/>
</dbReference>
<keyword evidence="6" id="KW-0109">Calcium transport</keyword>
<keyword evidence="3" id="KW-0813">Transport</keyword>
<feature type="transmembrane region" description="Helical" evidence="18">
    <location>
        <begin position="178"/>
        <end position="197"/>
    </location>
</feature>
<accession>A0A2R5G219</accession>
<feature type="transmembrane region" description="Helical" evidence="18">
    <location>
        <begin position="460"/>
        <end position="482"/>
    </location>
</feature>
<dbReference type="GO" id="GO:0006874">
    <property type="term" value="P:intracellular calcium ion homeostasis"/>
    <property type="evidence" value="ECO:0007669"/>
    <property type="project" value="TreeGrafter"/>
</dbReference>
<comment type="caution">
    <text evidence="20">The sequence shown here is derived from an EMBL/GenBank/DDBJ whole genome shotgun (WGS) entry which is preliminary data.</text>
</comment>
<name>A0A2R5G219_9STRA</name>
<dbReference type="InParanoid" id="A0A2R5G219"/>
<feature type="transmembrane region" description="Helical" evidence="18">
    <location>
        <begin position="527"/>
        <end position="545"/>
    </location>
</feature>
<evidence type="ECO:0000256" key="18">
    <source>
        <dbReference type="SAM" id="Phobius"/>
    </source>
</evidence>
<dbReference type="GO" id="GO:0005886">
    <property type="term" value="C:plasma membrane"/>
    <property type="evidence" value="ECO:0007669"/>
    <property type="project" value="TreeGrafter"/>
</dbReference>
<keyword evidence="4" id="KW-0050">Antiport</keyword>
<keyword evidence="16" id="KW-0739">Sodium transport</keyword>
<dbReference type="InterPro" id="IPR004481">
    <property type="entry name" value="K/Na/Ca-exchanger"/>
</dbReference>
<dbReference type="InterPro" id="IPR044880">
    <property type="entry name" value="NCX_ion-bd_dom_sf"/>
</dbReference>
<feature type="domain" description="Sodium/calcium exchanger membrane region" evidence="19">
    <location>
        <begin position="80"/>
        <end position="274"/>
    </location>
</feature>
<reference evidence="20 21" key="1">
    <citation type="submission" date="2017-12" db="EMBL/GenBank/DDBJ databases">
        <title>Sequencing, de novo assembly and annotation of complete genome of a new Thraustochytrid species, strain FCC1311.</title>
        <authorList>
            <person name="Sedici K."/>
            <person name="Godart F."/>
            <person name="Aiese Cigliano R."/>
            <person name="Sanseverino W."/>
            <person name="Barakat M."/>
            <person name="Ortet P."/>
            <person name="Marechal E."/>
            <person name="Cagnac O."/>
            <person name="Amato A."/>
        </authorList>
    </citation>
    <scope>NUCLEOTIDE SEQUENCE [LARGE SCALE GENOMIC DNA]</scope>
</reference>
<evidence type="ECO:0000313" key="20">
    <source>
        <dbReference type="EMBL" id="GBG25067.1"/>
    </source>
</evidence>
<evidence type="ECO:0000256" key="15">
    <source>
        <dbReference type="ARBA" id="ARBA00023136"/>
    </source>
</evidence>
<keyword evidence="7 18" id="KW-0812">Transmembrane</keyword>
<evidence type="ECO:0000256" key="14">
    <source>
        <dbReference type="ARBA" id="ARBA00023065"/>
    </source>
</evidence>
<evidence type="ECO:0000256" key="9">
    <source>
        <dbReference type="ARBA" id="ARBA00022837"/>
    </source>
</evidence>
<keyword evidence="10" id="KW-0769">Symport</keyword>
<feature type="transmembrane region" description="Helical" evidence="18">
    <location>
        <begin position="253"/>
        <end position="275"/>
    </location>
</feature>
<dbReference type="PANTHER" id="PTHR10846">
    <property type="entry name" value="SODIUM/POTASSIUM/CALCIUM EXCHANGER"/>
    <property type="match status" value="1"/>
</dbReference>
<evidence type="ECO:0000256" key="3">
    <source>
        <dbReference type="ARBA" id="ARBA00022448"/>
    </source>
</evidence>
<evidence type="ECO:0000313" key="21">
    <source>
        <dbReference type="Proteomes" id="UP000241890"/>
    </source>
</evidence>
<dbReference type="InterPro" id="IPR004837">
    <property type="entry name" value="NaCa_Exmemb"/>
</dbReference>
<evidence type="ECO:0000256" key="13">
    <source>
        <dbReference type="ARBA" id="ARBA00023053"/>
    </source>
</evidence>
<feature type="compositionally biased region" description="Polar residues" evidence="17">
    <location>
        <begin position="296"/>
        <end position="305"/>
    </location>
</feature>
<organism evidence="20 21">
    <name type="scientific">Hondaea fermentalgiana</name>
    <dbReference type="NCBI Taxonomy" id="2315210"/>
    <lineage>
        <taxon>Eukaryota</taxon>
        <taxon>Sar</taxon>
        <taxon>Stramenopiles</taxon>
        <taxon>Bigyra</taxon>
        <taxon>Labyrinthulomycetes</taxon>
        <taxon>Thraustochytrida</taxon>
        <taxon>Thraustochytriidae</taxon>
        <taxon>Hondaea</taxon>
    </lineage>
</organism>
<dbReference type="GO" id="GO:0008273">
    <property type="term" value="F:calcium, potassium:sodium antiporter activity"/>
    <property type="evidence" value="ECO:0007669"/>
    <property type="project" value="TreeGrafter"/>
</dbReference>
<dbReference type="FunFam" id="1.20.1420.30:FF:000009">
    <property type="entry name" value="sodium/potassium/calcium exchanger 5 isoform X2"/>
    <property type="match status" value="1"/>
</dbReference>
<evidence type="ECO:0000256" key="8">
    <source>
        <dbReference type="ARBA" id="ARBA00022729"/>
    </source>
</evidence>